<dbReference type="HOGENOM" id="CLU_1241318_0_0_1"/>
<gene>
    <name evidence="3" type="primary">20207068</name>
    <name evidence="2" type="ORF">HELRODRAFT_179010</name>
</gene>
<reference evidence="3" key="3">
    <citation type="submission" date="2015-06" db="UniProtKB">
        <authorList>
            <consortium name="EnsemblMetazoa"/>
        </authorList>
    </citation>
    <scope>IDENTIFICATION</scope>
</reference>
<evidence type="ECO:0000256" key="1">
    <source>
        <dbReference type="SAM" id="MobiDB-lite"/>
    </source>
</evidence>
<evidence type="ECO:0000313" key="4">
    <source>
        <dbReference type="Proteomes" id="UP000015101"/>
    </source>
</evidence>
<dbReference type="Proteomes" id="UP000015101">
    <property type="component" value="Unassembled WGS sequence"/>
</dbReference>
<reference evidence="4" key="1">
    <citation type="submission" date="2012-12" db="EMBL/GenBank/DDBJ databases">
        <authorList>
            <person name="Hellsten U."/>
            <person name="Grimwood J."/>
            <person name="Chapman J.A."/>
            <person name="Shapiro H."/>
            <person name="Aerts A."/>
            <person name="Otillar R.P."/>
            <person name="Terry A.Y."/>
            <person name="Boore J.L."/>
            <person name="Simakov O."/>
            <person name="Marletaz F."/>
            <person name="Cho S.-J."/>
            <person name="Edsinger-Gonzales E."/>
            <person name="Havlak P."/>
            <person name="Kuo D.-H."/>
            <person name="Larsson T."/>
            <person name="Lv J."/>
            <person name="Arendt D."/>
            <person name="Savage R."/>
            <person name="Osoegawa K."/>
            <person name="de Jong P."/>
            <person name="Lindberg D.R."/>
            <person name="Seaver E.C."/>
            <person name="Weisblat D.A."/>
            <person name="Putnam N.H."/>
            <person name="Grigoriev I.V."/>
            <person name="Rokhsar D.S."/>
        </authorList>
    </citation>
    <scope>NUCLEOTIDE SEQUENCE</scope>
</reference>
<dbReference type="CTD" id="20207068"/>
<dbReference type="EMBL" id="KB097502">
    <property type="protein sequence ID" value="ESN95824.1"/>
    <property type="molecule type" value="Genomic_DNA"/>
</dbReference>
<keyword evidence="4" id="KW-1185">Reference proteome</keyword>
<evidence type="ECO:0000313" key="3">
    <source>
        <dbReference type="EnsemblMetazoa" id="HelroP179010"/>
    </source>
</evidence>
<dbReference type="EMBL" id="AMQM01006697">
    <property type="status" value="NOT_ANNOTATED_CDS"/>
    <property type="molecule type" value="Genomic_DNA"/>
</dbReference>
<reference evidence="2 4" key="2">
    <citation type="journal article" date="2013" name="Nature">
        <title>Insights into bilaterian evolution from three spiralian genomes.</title>
        <authorList>
            <person name="Simakov O."/>
            <person name="Marletaz F."/>
            <person name="Cho S.J."/>
            <person name="Edsinger-Gonzales E."/>
            <person name="Havlak P."/>
            <person name="Hellsten U."/>
            <person name="Kuo D.H."/>
            <person name="Larsson T."/>
            <person name="Lv J."/>
            <person name="Arendt D."/>
            <person name="Savage R."/>
            <person name="Osoegawa K."/>
            <person name="de Jong P."/>
            <person name="Grimwood J."/>
            <person name="Chapman J.A."/>
            <person name="Shapiro H."/>
            <person name="Aerts A."/>
            <person name="Otillar R.P."/>
            <person name="Terry A.Y."/>
            <person name="Boore J.L."/>
            <person name="Grigoriev I.V."/>
            <person name="Lindberg D.R."/>
            <person name="Seaver E.C."/>
            <person name="Weisblat D.A."/>
            <person name="Putnam N.H."/>
            <person name="Rokhsar D.S."/>
        </authorList>
    </citation>
    <scope>NUCLEOTIDE SEQUENCE</scope>
</reference>
<dbReference type="InParanoid" id="T1FE19"/>
<evidence type="ECO:0000313" key="2">
    <source>
        <dbReference type="EMBL" id="ESN95824.1"/>
    </source>
</evidence>
<proteinExistence type="predicted"/>
<dbReference type="GeneID" id="20207068"/>
<accession>T1FE19</accession>
<sequence>MINLYLYYAAETFLLRIAYKLVVDDFLAVRVLDVGDVVEFLESVDRRTSKSVAVMIKKIKNTASPASEFENMDAFFVENTRIKDEHAKLKKDGIKIRKPYDDCSKDSTLLSSEEVETVSARTWSQHWQEQEQRADCKKSLEIAKQKKTAENQDFIYRVRGEPGNMKVVKGGLSGGGNDSDENDYDFDSNDDNNNSDNGGKVGGSETDDYGMILADNIDMDKLQ</sequence>
<dbReference type="RefSeq" id="XP_009026119.1">
    <property type="nucleotide sequence ID" value="XM_009027871.1"/>
</dbReference>
<name>T1FE19_HELRO</name>
<organism evidence="3 4">
    <name type="scientific">Helobdella robusta</name>
    <name type="common">Californian leech</name>
    <dbReference type="NCBI Taxonomy" id="6412"/>
    <lineage>
        <taxon>Eukaryota</taxon>
        <taxon>Metazoa</taxon>
        <taxon>Spiralia</taxon>
        <taxon>Lophotrochozoa</taxon>
        <taxon>Annelida</taxon>
        <taxon>Clitellata</taxon>
        <taxon>Hirudinea</taxon>
        <taxon>Rhynchobdellida</taxon>
        <taxon>Glossiphoniidae</taxon>
        <taxon>Helobdella</taxon>
    </lineage>
</organism>
<dbReference type="EnsemblMetazoa" id="HelroT179010">
    <property type="protein sequence ID" value="HelroP179010"/>
    <property type="gene ID" value="HelroG179010"/>
</dbReference>
<protein>
    <submittedName>
        <fullName evidence="2 3">Uncharacterized protein</fullName>
    </submittedName>
</protein>
<dbReference type="KEGG" id="hro:HELRODRAFT_179010"/>
<feature type="region of interest" description="Disordered" evidence="1">
    <location>
        <begin position="165"/>
        <end position="223"/>
    </location>
</feature>
<dbReference type="EMBL" id="AMQM01006696">
    <property type="status" value="NOT_ANNOTATED_CDS"/>
    <property type="molecule type" value="Genomic_DNA"/>
</dbReference>
<dbReference type="AlphaFoldDB" id="T1FE19"/>
<feature type="compositionally biased region" description="Acidic residues" evidence="1">
    <location>
        <begin position="178"/>
        <end position="190"/>
    </location>
</feature>